<dbReference type="PaxDb" id="665571-STHERM_c07100"/>
<keyword evidence="2 7" id="KW-0378">Hydrolase</keyword>
<proteinExistence type="inferred from homology"/>
<keyword evidence="5 7" id="KW-0326">Glycosidase</keyword>
<evidence type="ECO:0000259" key="8">
    <source>
        <dbReference type="Pfam" id="PF00150"/>
    </source>
</evidence>
<dbReference type="InterPro" id="IPR017853">
    <property type="entry name" value="GH"/>
</dbReference>
<dbReference type="CAZy" id="GH5">
    <property type="family name" value="Glycoside Hydrolase Family 5"/>
</dbReference>
<name>E0RRG7_WINT6</name>
<evidence type="ECO:0000256" key="5">
    <source>
        <dbReference type="ARBA" id="ARBA00023295"/>
    </source>
</evidence>
<dbReference type="InterPro" id="IPR001547">
    <property type="entry name" value="Glyco_hydro_5"/>
</dbReference>
<gene>
    <name evidence="9" type="ordered locus">STHERM_c07100</name>
</gene>
<dbReference type="AlphaFoldDB" id="E0RRG7"/>
<dbReference type="KEGG" id="sta:STHERM_c07100"/>
<evidence type="ECO:0000256" key="6">
    <source>
        <dbReference type="ARBA" id="ARBA00023326"/>
    </source>
</evidence>
<evidence type="ECO:0000256" key="4">
    <source>
        <dbReference type="ARBA" id="ARBA00023277"/>
    </source>
</evidence>
<dbReference type="GO" id="GO:0030245">
    <property type="term" value="P:cellulose catabolic process"/>
    <property type="evidence" value="ECO:0007669"/>
    <property type="project" value="UniProtKB-KW"/>
</dbReference>
<evidence type="ECO:0000313" key="10">
    <source>
        <dbReference type="Proteomes" id="UP000001296"/>
    </source>
</evidence>
<dbReference type="HOGENOM" id="CLU_018668_1_0_12"/>
<sequence length="334" mass="39229">MPYYGFNLQWIFTRDPEHPSPEPADERALDLIGDWGFNFIRIPMDYRFWTEGFDYFHPDERVLERIDAYIEACRNRGLHVSLNLHRAPGYCINRNDLERHNLWTDREAQDAFVFLWEGFARRYRDIPGEELSFDLLNEPPEEGQYGFTREVHEALMRRTVEAVRAIDPDRTIVIDGVGGGHQAMPELADLGVIHSGRGYQPMALTHYRARWWPDHEKVKERPNYPGLVWEGAAWDRETLRVFYRPWLEVAARGVTVHIGEFGCYNQVENPTALRWFEDVISLYREWGWGYALWNFKGPFGVVEHGRPGTRYVEMGGYMVDVDLLSILREGMLRS</sequence>
<protein>
    <submittedName>
        <fullName evidence="9">Endoglucanase</fullName>
    </submittedName>
</protein>
<dbReference type="PANTHER" id="PTHR31297:SF41">
    <property type="entry name" value="ENDOGLUCANASE, PUTATIVE (AFU_ORTHOLOGUE AFUA_5G01830)-RELATED"/>
    <property type="match status" value="1"/>
</dbReference>
<dbReference type="PANTHER" id="PTHR31297">
    <property type="entry name" value="GLUCAN ENDO-1,6-BETA-GLUCOSIDASE B"/>
    <property type="match status" value="1"/>
</dbReference>
<dbReference type="Pfam" id="PF00150">
    <property type="entry name" value="Cellulase"/>
    <property type="match status" value="1"/>
</dbReference>
<evidence type="ECO:0000256" key="7">
    <source>
        <dbReference type="RuleBase" id="RU361153"/>
    </source>
</evidence>
<dbReference type="GO" id="GO:0009986">
    <property type="term" value="C:cell surface"/>
    <property type="evidence" value="ECO:0007669"/>
    <property type="project" value="TreeGrafter"/>
</dbReference>
<dbReference type="InterPro" id="IPR050386">
    <property type="entry name" value="Glycosyl_hydrolase_5"/>
</dbReference>
<keyword evidence="4" id="KW-0119">Carbohydrate metabolism</keyword>
<dbReference type="GO" id="GO:0008422">
    <property type="term" value="F:beta-glucosidase activity"/>
    <property type="evidence" value="ECO:0007669"/>
    <property type="project" value="TreeGrafter"/>
</dbReference>
<reference evidence="9 10" key="2">
    <citation type="journal article" date="2010" name="J. Bacteriol.">
        <title>Genome sequence of the polysaccharide-degrading, thermophilic anaerobe Spirochaeta thermophila DSM 6192.</title>
        <authorList>
            <person name="Angelov A."/>
            <person name="Liebl S."/>
            <person name="Ballschmiter M."/>
            <person name="Bomeke M."/>
            <person name="Lehmann R."/>
            <person name="Liesegang H."/>
            <person name="Daniel R."/>
            <person name="Liebl W."/>
        </authorList>
    </citation>
    <scope>NUCLEOTIDE SEQUENCE [LARGE SCALE GENOMIC DNA]</scope>
    <source>
        <strain evidence="10">ATCC 49972 / DSM 6192 / RI 19.B1</strain>
    </source>
</reference>
<evidence type="ECO:0000313" key="9">
    <source>
        <dbReference type="EMBL" id="ADN01668.1"/>
    </source>
</evidence>
<comment type="similarity">
    <text evidence="1 7">Belongs to the glycosyl hydrolase 5 (cellulase A) family.</text>
</comment>
<organism evidence="9 10">
    <name type="scientific">Winmispira thermophila (strain ATCC 49972 / DSM 6192 / RI 19.B1)</name>
    <name type="common">Spirochaeta thermophila</name>
    <dbReference type="NCBI Taxonomy" id="665571"/>
    <lineage>
        <taxon>Bacteria</taxon>
        <taxon>Pseudomonadati</taxon>
        <taxon>Spirochaetota</taxon>
        <taxon>Spirochaetia</taxon>
        <taxon>Winmispirales</taxon>
        <taxon>Winmispiraceae</taxon>
        <taxon>Winmispira</taxon>
    </lineage>
</organism>
<keyword evidence="6" id="KW-0624">Polysaccharide degradation</keyword>
<dbReference type="SUPFAM" id="SSF51445">
    <property type="entry name" value="(Trans)glycosidases"/>
    <property type="match status" value="1"/>
</dbReference>
<evidence type="ECO:0000256" key="1">
    <source>
        <dbReference type="ARBA" id="ARBA00005641"/>
    </source>
</evidence>
<dbReference type="Gene3D" id="3.20.20.80">
    <property type="entry name" value="Glycosidases"/>
    <property type="match status" value="1"/>
</dbReference>
<dbReference type="Proteomes" id="UP000001296">
    <property type="component" value="Chromosome"/>
</dbReference>
<keyword evidence="3" id="KW-0136">Cellulose degradation</keyword>
<dbReference type="EMBL" id="CP001698">
    <property type="protein sequence ID" value="ADN01668.1"/>
    <property type="molecule type" value="Genomic_DNA"/>
</dbReference>
<evidence type="ECO:0000256" key="2">
    <source>
        <dbReference type="ARBA" id="ARBA00022801"/>
    </source>
</evidence>
<feature type="domain" description="Glycoside hydrolase family 5" evidence="8">
    <location>
        <begin position="24"/>
        <end position="295"/>
    </location>
</feature>
<dbReference type="eggNOG" id="COG2730">
    <property type="taxonomic scope" value="Bacteria"/>
</dbReference>
<evidence type="ECO:0000256" key="3">
    <source>
        <dbReference type="ARBA" id="ARBA00023001"/>
    </source>
</evidence>
<accession>E0RRG7</accession>
<dbReference type="GO" id="GO:0005576">
    <property type="term" value="C:extracellular region"/>
    <property type="evidence" value="ECO:0007669"/>
    <property type="project" value="TreeGrafter"/>
</dbReference>
<reference key="1">
    <citation type="submission" date="2009-08" db="EMBL/GenBank/DDBJ databases">
        <title>The genome sequence of Spirochaeta thermophila DSM6192.</title>
        <authorList>
            <person name="Angelov A."/>
            <person name="Mientus M."/>
            <person name="Wittenberg S."/>
            <person name="Lehmann R."/>
            <person name="Liesegang H."/>
            <person name="Daniel R."/>
            <person name="Liebl W."/>
        </authorList>
    </citation>
    <scope>NUCLEOTIDE SEQUENCE</scope>
    <source>
        <strain>DSM 6192</strain>
    </source>
</reference>